<dbReference type="STRING" id="1802737.A2832_01660"/>
<dbReference type="PANTHER" id="PTHR11560">
    <property type="entry name" value="39S RIBOSOMAL PROTEIN L10, MITOCHONDRIAL"/>
    <property type="match status" value="1"/>
</dbReference>
<comment type="caution">
    <text evidence="6">The sequence shown here is derived from an EMBL/GenBank/DDBJ whole genome shotgun (WGS) entry which is preliminary data.</text>
</comment>
<dbReference type="HAMAP" id="MF_00362">
    <property type="entry name" value="Ribosomal_uL10"/>
    <property type="match status" value="1"/>
</dbReference>
<organism evidence="6 7">
    <name type="scientific">Candidatus Zambryskibacteria bacterium RIFCSPHIGHO2_01_FULL_44_22b</name>
    <dbReference type="NCBI Taxonomy" id="1802737"/>
    <lineage>
        <taxon>Bacteria</taxon>
        <taxon>Candidatus Zambryskiibacteriota</taxon>
    </lineage>
</organism>
<dbReference type="GO" id="GO:0070180">
    <property type="term" value="F:large ribosomal subunit rRNA binding"/>
    <property type="evidence" value="ECO:0007669"/>
    <property type="project" value="UniProtKB-UniRule"/>
</dbReference>
<keyword evidence="5" id="KW-0699">rRNA-binding</keyword>
<evidence type="ECO:0000313" key="7">
    <source>
        <dbReference type="Proteomes" id="UP000178538"/>
    </source>
</evidence>
<keyword evidence="5" id="KW-0694">RNA-binding</keyword>
<dbReference type="InterPro" id="IPR022973">
    <property type="entry name" value="Ribosomal_uL10_bac"/>
</dbReference>
<dbReference type="GO" id="GO:0006412">
    <property type="term" value="P:translation"/>
    <property type="evidence" value="ECO:0007669"/>
    <property type="project" value="UniProtKB-UniRule"/>
</dbReference>
<evidence type="ECO:0000313" key="6">
    <source>
        <dbReference type="EMBL" id="OHA89975.1"/>
    </source>
</evidence>
<proteinExistence type="inferred from homology"/>
<comment type="similarity">
    <text evidence="1 5">Belongs to the universal ribosomal protein uL10 family.</text>
</comment>
<evidence type="ECO:0000256" key="1">
    <source>
        <dbReference type="ARBA" id="ARBA00008889"/>
    </source>
</evidence>
<dbReference type="EMBL" id="MHVG01000021">
    <property type="protein sequence ID" value="OHA89975.1"/>
    <property type="molecule type" value="Genomic_DNA"/>
</dbReference>
<protein>
    <recommendedName>
        <fullName evidence="4 5">Large ribosomal subunit protein uL10</fullName>
    </recommendedName>
</protein>
<dbReference type="AlphaFoldDB" id="A0A1G2SYA8"/>
<dbReference type="InterPro" id="IPR001790">
    <property type="entry name" value="Ribosomal_uL10"/>
</dbReference>
<dbReference type="InterPro" id="IPR043141">
    <property type="entry name" value="Ribosomal_uL10-like_sf"/>
</dbReference>
<dbReference type="SUPFAM" id="SSF160369">
    <property type="entry name" value="Ribosomal protein L10-like"/>
    <property type="match status" value="1"/>
</dbReference>
<evidence type="ECO:0000256" key="4">
    <source>
        <dbReference type="ARBA" id="ARBA00035202"/>
    </source>
</evidence>
<reference evidence="6 7" key="1">
    <citation type="journal article" date="2016" name="Nat. Commun.">
        <title>Thousands of microbial genomes shed light on interconnected biogeochemical processes in an aquifer system.</title>
        <authorList>
            <person name="Anantharaman K."/>
            <person name="Brown C.T."/>
            <person name="Hug L.A."/>
            <person name="Sharon I."/>
            <person name="Castelle C.J."/>
            <person name="Probst A.J."/>
            <person name="Thomas B.C."/>
            <person name="Singh A."/>
            <person name="Wilkins M.J."/>
            <person name="Karaoz U."/>
            <person name="Brodie E.L."/>
            <person name="Williams K.H."/>
            <person name="Hubbard S.S."/>
            <person name="Banfield J.F."/>
        </authorList>
    </citation>
    <scope>NUCLEOTIDE SEQUENCE [LARGE SCALE GENOMIC DNA]</scope>
</reference>
<dbReference type="GO" id="GO:0005840">
    <property type="term" value="C:ribosome"/>
    <property type="evidence" value="ECO:0007669"/>
    <property type="project" value="UniProtKB-KW"/>
</dbReference>
<sequence length="162" mass="17877">MAITRVKKGEVIDKLKKAFKDAKSLVFVNFKGLTVGNTTLMRRALKGENISYTVAKKTLASKALDEQSFIGEKPELSGELSLAWGEDLVAPARGVYNFVKKFPENLKILGGVFEGRYMTALEMIEIAKIPGLEVLRGKFVNIINSPIQRFAVALSEIAKKKS</sequence>
<comment type="function">
    <text evidence="5">Forms part of the ribosomal stalk, playing a central role in the interaction of the ribosome with GTP-bound translation factors.</text>
</comment>
<evidence type="ECO:0000256" key="5">
    <source>
        <dbReference type="HAMAP-Rule" id="MF_00362"/>
    </source>
</evidence>
<name>A0A1G2SYA8_9BACT</name>
<accession>A0A1G2SYA8</accession>
<evidence type="ECO:0000256" key="3">
    <source>
        <dbReference type="ARBA" id="ARBA00023274"/>
    </source>
</evidence>
<comment type="subunit">
    <text evidence="5">Part of the ribosomal stalk of the 50S ribosomal subunit. The N-terminus interacts with L11 and the large rRNA to form the base of the stalk. The C-terminus forms an elongated spine to which L12 dimers bind in a sequential fashion forming a multimeric L10(L12)X complex.</text>
</comment>
<dbReference type="InterPro" id="IPR047865">
    <property type="entry name" value="Ribosomal_uL10_bac_type"/>
</dbReference>
<dbReference type="Gene3D" id="3.30.70.1730">
    <property type="match status" value="1"/>
</dbReference>
<keyword evidence="3 5" id="KW-0687">Ribonucleoprotein</keyword>
<dbReference type="Proteomes" id="UP000178538">
    <property type="component" value="Unassembled WGS sequence"/>
</dbReference>
<evidence type="ECO:0000256" key="2">
    <source>
        <dbReference type="ARBA" id="ARBA00022980"/>
    </source>
</evidence>
<dbReference type="Pfam" id="PF00466">
    <property type="entry name" value="Ribosomal_L10"/>
    <property type="match status" value="1"/>
</dbReference>
<gene>
    <name evidence="5" type="primary">rplJ</name>
    <name evidence="6" type="ORF">A2832_01660</name>
</gene>
<dbReference type="NCBIfam" id="NF000955">
    <property type="entry name" value="PRK00099.1-1"/>
    <property type="match status" value="1"/>
</dbReference>
<keyword evidence="2 5" id="KW-0689">Ribosomal protein</keyword>
<dbReference type="CDD" id="cd05797">
    <property type="entry name" value="Ribosomal_L10"/>
    <property type="match status" value="1"/>
</dbReference>
<dbReference type="GO" id="GO:1990904">
    <property type="term" value="C:ribonucleoprotein complex"/>
    <property type="evidence" value="ECO:0007669"/>
    <property type="project" value="UniProtKB-KW"/>
</dbReference>